<reference evidence="1 2" key="1">
    <citation type="submission" date="2022-06" db="EMBL/GenBank/DDBJ databases">
        <title>Actinoplanes abujensis sp. nov., isolated from Nigerian arid soil.</title>
        <authorList>
            <person name="Ding P."/>
        </authorList>
    </citation>
    <scope>NUCLEOTIDE SEQUENCE [LARGE SCALE GENOMIC DNA]</scope>
    <source>
        <strain evidence="2">TRM88002</strain>
    </source>
</reference>
<dbReference type="RefSeq" id="WP_251798703.1">
    <property type="nucleotide sequence ID" value="NZ_JAMQOL010000017.1"/>
</dbReference>
<protein>
    <submittedName>
        <fullName evidence="1">Uncharacterized protein</fullName>
    </submittedName>
</protein>
<evidence type="ECO:0000313" key="2">
    <source>
        <dbReference type="Proteomes" id="UP001523216"/>
    </source>
</evidence>
<dbReference type="Proteomes" id="UP001523216">
    <property type="component" value="Unassembled WGS sequence"/>
</dbReference>
<dbReference type="EMBL" id="JAMQOL010000017">
    <property type="protein sequence ID" value="MCM4078826.1"/>
    <property type="molecule type" value="Genomic_DNA"/>
</dbReference>
<organism evidence="1 2">
    <name type="scientific">Paractinoplanes hotanensis</name>
    <dbReference type="NCBI Taxonomy" id="2906497"/>
    <lineage>
        <taxon>Bacteria</taxon>
        <taxon>Bacillati</taxon>
        <taxon>Actinomycetota</taxon>
        <taxon>Actinomycetes</taxon>
        <taxon>Micromonosporales</taxon>
        <taxon>Micromonosporaceae</taxon>
        <taxon>Paractinoplanes</taxon>
    </lineage>
</organism>
<evidence type="ECO:0000313" key="1">
    <source>
        <dbReference type="EMBL" id="MCM4078826.1"/>
    </source>
</evidence>
<comment type="caution">
    <text evidence="1">The sequence shown here is derived from an EMBL/GenBank/DDBJ whole genome shotgun (WGS) entry which is preliminary data.</text>
</comment>
<keyword evidence="2" id="KW-1185">Reference proteome</keyword>
<name>A0ABT0XYI3_9ACTN</name>
<accession>A0ABT0XYI3</accession>
<sequence>MTPTILNRPAPEEPGRDTPAIDYVVHHRKANSAQTAKTYKLTTATLAPGATLEVRRRHSFRVITTRRYYPGPHGIALQVTGVASEVVSFEPAP</sequence>
<proteinExistence type="predicted"/>
<gene>
    <name evidence="1" type="ORF">LXN57_14740</name>
</gene>